<dbReference type="InterPro" id="IPR016419">
    <property type="entry name" value="Prepilin_Pept-dep_B_prd"/>
</dbReference>
<evidence type="ECO:0000313" key="1">
    <source>
        <dbReference type="EMBL" id="TDW59484.1"/>
    </source>
</evidence>
<dbReference type="InterPro" id="IPR012902">
    <property type="entry name" value="N_methyl_site"/>
</dbReference>
<accession>A0ABY2EZP7</accession>
<name>A0ABY2EZP7_9GAMM</name>
<proteinExistence type="predicted"/>
<dbReference type="PIRSF" id="PIRSF004525">
    <property type="entry name" value="Pilin_peptidase-dep_B_prd"/>
    <property type="match status" value="1"/>
</dbReference>
<dbReference type="EMBL" id="SODO01000005">
    <property type="protein sequence ID" value="TDW59484.1"/>
    <property type="molecule type" value="Genomic_DNA"/>
</dbReference>
<dbReference type="Proteomes" id="UP000295058">
    <property type="component" value="Unassembled WGS sequence"/>
</dbReference>
<protein>
    <submittedName>
        <fullName evidence="1">Type IV pilus assembly protein PilW</fullName>
    </submittedName>
</protein>
<sequence length="213" mass="22798">MRMTSKHCGMTLVEMLVSLVAGLLVVAGALSLVSSVMVSGNTTLMLSRLNQDAQATMDIMVRDIQRTGYYFDAARDMATGPPVSGASSAEYVFSTTDDLYAASGVVPDCIRVKYAESPATSVSRVYSYDSSEERLEILNDVSVSASLSTLCGSGSALMAKQEISVDELRFELVSGSSATGMRTIKLGLRASHVNRPALSVSLQREIKLRNDGY</sequence>
<reference evidence="1 2" key="1">
    <citation type="submission" date="2019-03" db="EMBL/GenBank/DDBJ databases">
        <title>Genomic Encyclopedia of Archaeal and Bacterial Type Strains, Phase II (KMG-II): from individual species to whole genera.</title>
        <authorList>
            <person name="Goeker M."/>
        </authorList>
    </citation>
    <scope>NUCLEOTIDE SEQUENCE [LARGE SCALE GENOMIC DNA]</scope>
    <source>
        <strain evidence="1 2">DSM 15594</strain>
    </source>
</reference>
<gene>
    <name evidence="1" type="ORF">LY04_01735</name>
</gene>
<dbReference type="Pfam" id="PF07963">
    <property type="entry name" value="N_methyl"/>
    <property type="match status" value="1"/>
</dbReference>
<keyword evidence="2" id="KW-1185">Reference proteome</keyword>
<organism evidence="1 2">
    <name type="scientific">Oceanimonas baumannii</name>
    <dbReference type="NCBI Taxonomy" id="129578"/>
    <lineage>
        <taxon>Bacteria</taxon>
        <taxon>Pseudomonadati</taxon>
        <taxon>Pseudomonadota</taxon>
        <taxon>Gammaproteobacteria</taxon>
        <taxon>Aeromonadales</taxon>
        <taxon>Aeromonadaceae</taxon>
        <taxon>Oceanimonas</taxon>
    </lineage>
</organism>
<dbReference type="NCBIfam" id="TIGR02532">
    <property type="entry name" value="IV_pilin_GFxxxE"/>
    <property type="match status" value="1"/>
</dbReference>
<evidence type="ECO:0000313" key="2">
    <source>
        <dbReference type="Proteomes" id="UP000295058"/>
    </source>
</evidence>
<comment type="caution">
    <text evidence="1">The sequence shown here is derived from an EMBL/GenBank/DDBJ whole genome shotgun (WGS) entry which is preliminary data.</text>
</comment>